<evidence type="ECO:0000313" key="5">
    <source>
        <dbReference type="EMBL" id="WAQ93538.1"/>
    </source>
</evidence>
<keyword evidence="2" id="KW-0677">Repeat</keyword>
<keyword evidence="1" id="KW-0479">Metal-binding</keyword>
<evidence type="ECO:0000256" key="3">
    <source>
        <dbReference type="ARBA" id="ARBA00022837"/>
    </source>
</evidence>
<protein>
    <submittedName>
        <fullName evidence="5">EFCB1-like protein</fullName>
    </submittedName>
</protein>
<evidence type="ECO:0000259" key="4">
    <source>
        <dbReference type="PROSITE" id="PS50222"/>
    </source>
</evidence>
<dbReference type="Gene3D" id="1.10.238.10">
    <property type="entry name" value="EF-hand"/>
    <property type="match status" value="1"/>
</dbReference>
<dbReference type="Proteomes" id="UP001164746">
    <property type="component" value="Chromosome 1"/>
</dbReference>
<name>A0ABY7DBT7_MYAAR</name>
<dbReference type="CDD" id="cd00051">
    <property type="entry name" value="EFh"/>
    <property type="match status" value="1"/>
</dbReference>
<gene>
    <name evidence="5" type="ORF">MAR_006009</name>
</gene>
<dbReference type="InterPro" id="IPR011992">
    <property type="entry name" value="EF-hand-dom_pair"/>
</dbReference>
<dbReference type="InterPro" id="IPR018247">
    <property type="entry name" value="EF_Hand_1_Ca_BS"/>
</dbReference>
<feature type="domain" description="EF-hand" evidence="4">
    <location>
        <begin position="70"/>
        <end position="105"/>
    </location>
</feature>
<evidence type="ECO:0000256" key="1">
    <source>
        <dbReference type="ARBA" id="ARBA00022723"/>
    </source>
</evidence>
<dbReference type="SMART" id="SM00054">
    <property type="entry name" value="EFh"/>
    <property type="match status" value="2"/>
</dbReference>
<proteinExistence type="predicted"/>
<reference evidence="5" key="1">
    <citation type="submission" date="2022-11" db="EMBL/GenBank/DDBJ databases">
        <title>Centuries of genome instability and evolution in soft-shell clam transmissible cancer (bioRxiv).</title>
        <authorList>
            <person name="Hart S.F.M."/>
            <person name="Yonemitsu M.A."/>
            <person name="Giersch R.M."/>
            <person name="Beal B.F."/>
            <person name="Arriagada G."/>
            <person name="Davis B.W."/>
            <person name="Ostrander E.A."/>
            <person name="Goff S.P."/>
            <person name="Metzger M.J."/>
        </authorList>
    </citation>
    <scope>NUCLEOTIDE SEQUENCE</scope>
    <source>
        <strain evidence="5">MELC-2E11</strain>
        <tissue evidence="5">Siphon/mantle</tissue>
    </source>
</reference>
<dbReference type="InterPro" id="IPR028846">
    <property type="entry name" value="Recoverin"/>
</dbReference>
<keyword evidence="6" id="KW-1185">Reference proteome</keyword>
<evidence type="ECO:0000313" key="6">
    <source>
        <dbReference type="Proteomes" id="UP001164746"/>
    </source>
</evidence>
<feature type="domain" description="EF-hand" evidence="4">
    <location>
        <begin position="115"/>
        <end position="150"/>
    </location>
</feature>
<keyword evidence="3" id="KW-0106">Calcium</keyword>
<dbReference type="PROSITE" id="PS00018">
    <property type="entry name" value="EF_HAND_1"/>
    <property type="match status" value="2"/>
</dbReference>
<dbReference type="EMBL" id="CP111012">
    <property type="protein sequence ID" value="WAQ93538.1"/>
    <property type="molecule type" value="Genomic_DNA"/>
</dbReference>
<accession>A0ABY7DBT7</accession>
<dbReference type="PROSITE" id="PS50222">
    <property type="entry name" value="EF_HAND_2"/>
    <property type="match status" value="2"/>
</dbReference>
<dbReference type="PANTHER" id="PTHR23055">
    <property type="entry name" value="CALCIUM BINDING PROTEINS"/>
    <property type="match status" value="1"/>
</dbReference>
<organism evidence="5 6">
    <name type="scientific">Mya arenaria</name>
    <name type="common">Soft-shell clam</name>
    <dbReference type="NCBI Taxonomy" id="6604"/>
    <lineage>
        <taxon>Eukaryota</taxon>
        <taxon>Metazoa</taxon>
        <taxon>Spiralia</taxon>
        <taxon>Lophotrochozoa</taxon>
        <taxon>Mollusca</taxon>
        <taxon>Bivalvia</taxon>
        <taxon>Autobranchia</taxon>
        <taxon>Heteroconchia</taxon>
        <taxon>Euheterodonta</taxon>
        <taxon>Imparidentia</taxon>
        <taxon>Neoheterodontei</taxon>
        <taxon>Myida</taxon>
        <taxon>Myoidea</taxon>
        <taxon>Myidae</taxon>
        <taxon>Mya</taxon>
    </lineage>
</organism>
<dbReference type="InterPro" id="IPR002048">
    <property type="entry name" value="EF_hand_dom"/>
</dbReference>
<dbReference type="PANTHER" id="PTHR23055:SF60">
    <property type="entry name" value="CALAXIN"/>
    <property type="match status" value="1"/>
</dbReference>
<evidence type="ECO:0000256" key="2">
    <source>
        <dbReference type="ARBA" id="ARBA00022737"/>
    </source>
</evidence>
<dbReference type="Pfam" id="PF13499">
    <property type="entry name" value="EF-hand_7"/>
    <property type="match status" value="1"/>
</dbReference>
<sequence>MSSKRQEQAKIIEKLSKKKDKEHGMCHFRKNEIEKLLSMFNKYVENTTNKKKLDRLKFRDILHDMFGMTDDMLMDRNCFSVYDLNQDGYISREEIFQLLKQSLIKQPSEEDPDEGIKDLVELVLKKMDKDHDGRLSYADFEVSVKEEPLLLEAFGMCIPKPEVS</sequence>
<dbReference type="SUPFAM" id="SSF47473">
    <property type="entry name" value="EF-hand"/>
    <property type="match status" value="1"/>
</dbReference>